<evidence type="ECO:0000313" key="2">
    <source>
        <dbReference type="Proteomes" id="UP000663842"/>
    </source>
</evidence>
<dbReference type="Proteomes" id="UP000663842">
    <property type="component" value="Unassembled WGS sequence"/>
</dbReference>
<evidence type="ECO:0000313" key="1">
    <source>
        <dbReference type="EMBL" id="CAF4368644.1"/>
    </source>
</evidence>
<accession>A0A820M8E4</accession>
<dbReference type="EMBL" id="CAJOBF010018311">
    <property type="protein sequence ID" value="CAF4368644.1"/>
    <property type="molecule type" value="Genomic_DNA"/>
</dbReference>
<feature type="non-terminal residue" evidence="1">
    <location>
        <position position="149"/>
    </location>
</feature>
<sequence>YVLPFSRRVVDVGLLPWPRVSGVIPPDGYTDCGCIGCENKSYADHILKDLDEEDDPTSGNLHLEEVESDVDDKTLVHRPRTLYLEHGSMDIDINEQIQVIDLCTPDMDVKDIVLSPSRFPDLQQKHSILACYPINSQHEHGQPLLPNIP</sequence>
<name>A0A820M8E4_9BILA</name>
<reference evidence="1" key="1">
    <citation type="submission" date="2021-02" db="EMBL/GenBank/DDBJ databases">
        <authorList>
            <person name="Nowell W R."/>
        </authorList>
    </citation>
    <scope>NUCLEOTIDE SEQUENCE</scope>
</reference>
<feature type="non-terminal residue" evidence="1">
    <location>
        <position position="1"/>
    </location>
</feature>
<organism evidence="1 2">
    <name type="scientific">Rotaria magnacalcarata</name>
    <dbReference type="NCBI Taxonomy" id="392030"/>
    <lineage>
        <taxon>Eukaryota</taxon>
        <taxon>Metazoa</taxon>
        <taxon>Spiralia</taxon>
        <taxon>Gnathifera</taxon>
        <taxon>Rotifera</taxon>
        <taxon>Eurotatoria</taxon>
        <taxon>Bdelloidea</taxon>
        <taxon>Philodinida</taxon>
        <taxon>Philodinidae</taxon>
        <taxon>Rotaria</taxon>
    </lineage>
</organism>
<protein>
    <submittedName>
        <fullName evidence="1">Uncharacterized protein</fullName>
    </submittedName>
</protein>
<dbReference type="AlphaFoldDB" id="A0A820M8E4"/>
<gene>
    <name evidence="1" type="ORF">UXM345_LOCUS36863</name>
</gene>
<comment type="caution">
    <text evidence="1">The sequence shown here is derived from an EMBL/GenBank/DDBJ whole genome shotgun (WGS) entry which is preliminary data.</text>
</comment>
<proteinExistence type="predicted"/>